<reference evidence="5 6" key="1">
    <citation type="submission" date="2007-01" db="EMBL/GenBank/DDBJ databases">
        <authorList>
            <person name="Haygood M."/>
            <person name="Podell S."/>
            <person name="Anderson C."/>
            <person name="Hopkinson B."/>
            <person name="Roe K."/>
            <person name="Barbeau K."/>
            <person name="Gaasterland T."/>
            <person name="Ferriera S."/>
            <person name="Johnson J."/>
            <person name="Kravitz S."/>
            <person name="Beeson K."/>
            <person name="Sutton G."/>
            <person name="Rogers Y.-H."/>
            <person name="Friedman R."/>
            <person name="Frazier M."/>
            <person name="Venter J.C."/>
        </authorList>
    </citation>
    <scope>NUCLEOTIDE SEQUENCE [LARGE SCALE GENOMIC DNA]</scope>
    <source>
        <strain evidence="5 6">ATCC 23134</strain>
    </source>
</reference>
<dbReference type="EMBL" id="AAWS01000041">
    <property type="protein sequence ID" value="EAY25938.1"/>
    <property type="molecule type" value="Genomic_DNA"/>
</dbReference>
<dbReference type="SUPFAM" id="SSF56349">
    <property type="entry name" value="DNA breaking-rejoining enzymes"/>
    <property type="match status" value="1"/>
</dbReference>
<dbReference type="PROSITE" id="PS51898">
    <property type="entry name" value="TYR_RECOMBINASE"/>
    <property type="match status" value="1"/>
</dbReference>
<keyword evidence="2" id="KW-0238">DNA-binding</keyword>
<dbReference type="InterPro" id="IPR050090">
    <property type="entry name" value="Tyrosine_recombinase_XerCD"/>
</dbReference>
<comment type="caution">
    <text evidence="5">The sequence shown here is derived from an EMBL/GenBank/DDBJ whole genome shotgun (WGS) entry which is preliminary data.</text>
</comment>
<dbReference type="AlphaFoldDB" id="A1ZUQ2"/>
<dbReference type="CDD" id="cd00397">
    <property type="entry name" value="DNA_BRE_C"/>
    <property type="match status" value="1"/>
</dbReference>
<dbReference type="GO" id="GO:0003677">
    <property type="term" value="F:DNA binding"/>
    <property type="evidence" value="ECO:0007669"/>
    <property type="project" value="UniProtKB-KW"/>
</dbReference>
<organism evidence="5 6">
    <name type="scientific">Microscilla marina ATCC 23134</name>
    <dbReference type="NCBI Taxonomy" id="313606"/>
    <lineage>
        <taxon>Bacteria</taxon>
        <taxon>Pseudomonadati</taxon>
        <taxon>Bacteroidota</taxon>
        <taxon>Cytophagia</taxon>
        <taxon>Cytophagales</taxon>
        <taxon>Microscillaceae</taxon>
        <taxon>Microscilla</taxon>
    </lineage>
</organism>
<name>A1ZUQ2_MICM2</name>
<sequence>MCKNIPEFSPSIELFKPPKISLMSESLPESAYGEQLPAQAMPEKNWIYHLTQLMNVYKDSFKAFGKNQRRYETHARQYCQYLIETKQLIHQISFDNFVAKLGITGPRLSYTKKFLKFCLKQNIQQVVPDPTKRKAAAHQIILHYISEAGVSPGSEDTYIAVLNLFFEFLDDRGLMFSYVATRAYLEHCQYKDLAAHTRALYLTCIKNVAAYLQDHSHEYNINDDDYKDLGRIQRIKRAKLSTQRYYKDPLNEQERELLLSSEVSPSPTYRAMWSLMAFCGLRIKEVLSLKVNDLDFGNDVLWVLGKGLSTKEPCRFFKRAQACVHKYLKIKPLTINDLLFEMSYAKAEKEFRASLERMGLSKAVQQAQRRKVTLHSLRHTCAQLMYAHGNSIEIIQKQLRHRSIASTMVYSEKALMEQALMNIVE</sequence>
<dbReference type="InterPro" id="IPR010998">
    <property type="entry name" value="Integrase_recombinase_N"/>
</dbReference>
<dbReference type="Proteomes" id="UP000004095">
    <property type="component" value="Unassembled WGS sequence"/>
</dbReference>
<evidence type="ECO:0000256" key="1">
    <source>
        <dbReference type="ARBA" id="ARBA00008857"/>
    </source>
</evidence>
<evidence type="ECO:0000256" key="3">
    <source>
        <dbReference type="ARBA" id="ARBA00023172"/>
    </source>
</evidence>
<dbReference type="Gene3D" id="1.10.150.130">
    <property type="match status" value="1"/>
</dbReference>
<evidence type="ECO:0000313" key="6">
    <source>
        <dbReference type="Proteomes" id="UP000004095"/>
    </source>
</evidence>
<dbReference type="InterPro" id="IPR002104">
    <property type="entry name" value="Integrase_catalytic"/>
</dbReference>
<proteinExistence type="inferred from homology"/>
<dbReference type="GO" id="GO:0006310">
    <property type="term" value="P:DNA recombination"/>
    <property type="evidence" value="ECO:0007669"/>
    <property type="project" value="UniProtKB-KW"/>
</dbReference>
<dbReference type="PANTHER" id="PTHR30349">
    <property type="entry name" value="PHAGE INTEGRASE-RELATED"/>
    <property type="match status" value="1"/>
</dbReference>
<evidence type="ECO:0000259" key="4">
    <source>
        <dbReference type="PROSITE" id="PS51898"/>
    </source>
</evidence>
<dbReference type="GO" id="GO:0015074">
    <property type="term" value="P:DNA integration"/>
    <property type="evidence" value="ECO:0007669"/>
    <property type="project" value="InterPro"/>
</dbReference>
<evidence type="ECO:0000313" key="5">
    <source>
        <dbReference type="EMBL" id="EAY25938.1"/>
    </source>
</evidence>
<protein>
    <submittedName>
        <fullName evidence="5">Phage integrase family protein</fullName>
    </submittedName>
</protein>
<dbReference type="Pfam" id="PF00589">
    <property type="entry name" value="Phage_integrase"/>
    <property type="match status" value="1"/>
</dbReference>
<gene>
    <name evidence="5" type="ORF">M23134_00892</name>
</gene>
<feature type="domain" description="Tyr recombinase" evidence="4">
    <location>
        <begin position="245"/>
        <end position="425"/>
    </location>
</feature>
<evidence type="ECO:0000256" key="2">
    <source>
        <dbReference type="ARBA" id="ARBA00023125"/>
    </source>
</evidence>
<dbReference type="eggNOG" id="COG4974">
    <property type="taxonomic scope" value="Bacteria"/>
</dbReference>
<keyword evidence="6" id="KW-1185">Reference proteome</keyword>
<dbReference type="Gene3D" id="1.10.443.10">
    <property type="entry name" value="Intergrase catalytic core"/>
    <property type="match status" value="1"/>
</dbReference>
<dbReference type="InterPro" id="IPR013762">
    <property type="entry name" value="Integrase-like_cat_sf"/>
</dbReference>
<dbReference type="InterPro" id="IPR011010">
    <property type="entry name" value="DNA_brk_join_enz"/>
</dbReference>
<dbReference type="PANTHER" id="PTHR30349:SF41">
    <property type="entry name" value="INTEGRASE_RECOMBINASE PROTEIN MJ0367-RELATED"/>
    <property type="match status" value="1"/>
</dbReference>
<accession>A1ZUQ2</accession>
<comment type="similarity">
    <text evidence="1">Belongs to the 'phage' integrase family.</text>
</comment>
<keyword evidence="3" id="KW-0233">DNA recombination</keyword>